<dbReference type="Pfam" id="PF05794">
    <property type="entry name" value="Tcp11"/>
    <property type="match status" value="1"/>
</dbReference>
<reference evidence="4 5" key="1">
    <citation type="journal article" date="2024" name="Commun. Biol.">
        <title>Comparative genomic analysis of thermophilic fungi reveals convergent evolutionary adaptations and gene losses.</title>
        <authorList>
            <person name="Steindorff A.S."/>
            <person name="Aguilar-Pontes M.V."/>
            <person name="Robinson A.J."/>
            <person name="Andreopoulos B."/>
            <person name="LaButti K."/>
            <person name="Kuo A."/>
            <person name="Mondo S."/>
            <person name="Riley R."/>
            <person name="Otillar R."/>
            <person name="Haridas S."/>
            <person name="Lipzen A."/>
            <person name="Grimwood J."/>
            <person name="Schmutz J."/>
            <person name="Clum A."/>
            <person name="Reid I.D."/>
            <person name="Moisan M.C."/>
            <person name="Butler G."/>
            <person name="Nguyen T.T.M."/>
            <person name="Dewar K."/>
            <person name="Conant G."/>
            <person name="Drula E."/>
            <person name="Henrissat B."/>
            <person name="Hansel C."/>
            <person name="Singer S."/>
            <person name="Hutchinson M.I."/>
            <person name="de Vries R.P."/>
            <person name="Natvig D.O."/>
            <person name="Powell A.J."/>
            <person name="Tsang A."/>
            <person name="Grigoriev I.V."/>
        </authorList>
    </citation>
    <scope>NUCLEOTIDE SEQUENCE [LARGE SCALE GENOMIC DNA]</scope>
    <source>
        <strain evidence="4 5">CBS 494.80</strain>
    </source>
</reference>
<feature type="transmembrane region" description="Helical" evidence="3">
    <location>
        <begin position="465"/>
        <end position="482"/>
    </location>
</feature>
<comment type="caution">
    <text evidence="4">The sequence shown here is derived from an EMBL/GenBank/DDBJ whole genome shotgun (WGS) entry which is preliminary data.</text>
</comment>
<evidence type="ECO:0000313" key="5">
    <source>
        <dbReference type="Proteomes" id="UP001595075"/>
    </source>
</evidence>
<keyword evidence="3" id="KW-1133">Transmembrane helix</keyword>
<feature type="transmembrane region" description="Helical" evidence="3">
    <location>
        <begin position="595"/>
        <end position="615"/>
    </location>
</feature>
<evidence type="ECO:0000313" key="4">
    <source>
        <dbReference type="EMBL" id="KAL2071287.1"/>
    </source>
</evidence>
<organism evidence="4 5">
    <name type="scientific">Oculimacula yallundae</name>
    <dbReference type="NCBI Taxonomy" id="86028"/>
    <lineage>
        <taxon>Eukaryota</taxon>
        <taxon>Fungi</taxon>
        <taxon>Dikarya</taxon>
        <taxon>Ascomycota</taxon>
        <taxon>Pezizomycotina</taxon>
        <taxon>Leotiomycetes</taxon>
        <taxon>Helotiales</taxon>
        <taxon>Ploettnerulaceae</taxon>
        <taxon>Oculimacula</taxon>
    </lineage>
</organism>
<dbReference type="PANTHER" id="PTHR12832:SF11">
    <property type="entry name" value="LD23868P"/>
    <property type="match status" value="1"/>
</dbReference>
<keyword evidence="5" id="KW-1185">Reference proteome</keyword>
<feature type="transmembrane region" description="Helical" evidence="3">
    <location>
        <begin position="494"/>
        <end position="511"/>
    </location>
</feature>
<feature type="transmembrane region" description="Helical" evidence="3">
    <location>
        <begin position="559"/>
        <end position="583"/>
    </location>
</feature>
<dbReference type="InterPro" id="IPR008862">
    <property type="entry name" value="Tcp11"/>
</dbReference>
<proteinExistence type="inferred from homology"/>
<accession>A0ABR4CMT3</accession>
<feature type="region of interest" description="Disordered" evidence="2">
    <location>
        <begin position="319"/>
        <end position="338"/>
    </location>
</feature>
<dbReference type="EMBL" id="JAZHXI010000005">
    <property type="protein sequence ID" value="KAL2071287.1"/>
    <property type="molecule type" value="Genomic_DNA"/>
</dbReference>
<dbReference type="PANTHER" id="PTHR12832">
    <property type="entry name" value="TESTIS-SPECIFIC PROTEIN PBS13 T-COMPLEX 11"/>
    <property type="match status" value="1"/>
</dbReference>
<feature type="region of interest" description="Disordered" evidence="2">
    <location>
        <begin position="641"/>
        <end position="671"/>
    </location>
</feature>
<evidence type="ECO:0000256" key="1">
    <source>
        <dbReference type="ARBA" id="ARBA00010954"/>
    </source>
</evidence>
<sequence>MKKFQVSAEPSVTHGTFGKLEGMKTVNNPKLRHDINFDPELHFRPNLDGEKGRRKTEKAKCFWDTMKGQLQDYLNDRERFEMQLGGADWCLSATLNEIRGILKPLIPQQNCATFEGMFNVDLLVQQFQTGGADTAELILCLYQLIKRTCAPMRDDWVDRTFIQLIDGYDQKDVELLIGGIRNLLGVSEAMKLDVANHQIRCLRPILFEDAVHFEQKFFMKKLALRRVDIEGAQAWFRWTSSIPDNPPPDESSQAQKNNQDFMKTLADLTRRARSSETISHTFMFDEDRLSRLRSDMLEMVNLEICMQLCQNLNDPDPPVSGRLQSARPTAKTAPGFDTFSSRVRDLNTRKPLSCKADSIQLALDHRSGRVDGRRNATEYDTASPQISQASATSQRINRWLSDFLRKSALFGMVSLFISLIRPVSASDTTDTSPKSTGGAAHNPASFQSYFEELFSTFITTQAGPILTHFLWALSLSVCYFFIKRAHKTVERPASIAAFMLISEVASVFGGYKYHTNHDTPAGYESEMTDASLVIFMLFNGALTTLYSKSTLDKFRLGRIHTGLIIIAGAISAYVSAAFALWILDDVKGRYANKTVLFLTLLMPWISFTAFMYLSALADTPLGRSLDEGRYTEGLTGFVRSSFRGGDARGRNTQRGQRRGRGRGQQNQNMSV</sequence>
<comment type="similarity">
    <text evidence="1">Belongs to the TCP11 family.</text>
</comment>
<feature type="transmembrane region" description="Helical" evidence="3">
    <location>
        <begin position="531"/>
        <end position="547"/>
    </location>
</feature>
<name>A0ABR4CMT3_9HELO</name>
<evidence type="ECO:0000256" key="2">
    <source>
        <dbReference type="SAM" id="MobiDB-lite"/>
    </source>
</evidence>
<gene>
    <name evidence="4" type="ORF">VTL71DRAFT_12522</name>
</gene>
<evidence type="ECO:0000256" key="3">
    <source>
        <dbReference type="SAM" id="Phobius"/>
    </source>
</evidence>
<dbReference type="Proteomes" id="UP001595075">
    <property type="component" value="Unassembled WGS sequence"/>
</dbReference>
<keyword evidence="3" id="KW-0812">Transmembrane</keyword>
<protein>
    <submittedName>
        <fullName evidence="4">Uncharacterized protein</fullName>
    </submittedName>
</protein>
<keyword evidence="3" id="KW-0472">Membrane</keyword>